<dbReference type="STRING" id="1246581.A0A2H9TKA1"/>
<evidence type="ECO:0000256" key="1">
    <source>
        <dbReference type="ARBA" id="ARBA00007447"/>
    </source>
</evidence>
<evidence type="ECO:0000259" key="2">
    <source>
        <dbReference type="PROSITE" id="PS51767"/>
    </source>
</evidence>
<evidence type="ECO:0000313" key="4">
    <source>
        <dbReference type="Proteomes" id="UP000240830"/>
    </source>
</evidence>
<dbReference type="InterPro" id="IPR001461">
    <property type="entry name" value="Aspartic_peptidase_A1"/>
</dbReference>
<comment type="similarity">
    <text evidence="1">Belongs to the peptidase A1 family.</text>
</comment>
<dbReference type="Pfam" id="PF00026">
    <property type="entry name" value="Asp"/>
    <property type="match status" value="1"/>
</dbReference>
<dbReference type="Proteomes" id="UP000240830">
    <property type="component" value="Unassembled WGS sequence"/>
</dbReference>
<dbReference type="InterPro" id="IPR033121">
    <property type="entry name" value="PEPTIDASE_A1"/>
</dbReference>
<dbReference type="GO" id="GO:0006508">
    <property type="term" value="P:proteolysis"/>
    <property type="evidence" value="ECO:0007669"/>
    <property type="project" value="InterPro"/>
</dbReference>
<gene>
    <name evidence="3" type="ORF">PSACC_02013</name>
</gene>
<sequence length="360" mass="38974">MIARRLLHATWLLGVFGSSNIINLVRSTDLLLNVKLTAGPNTLLLRLSLSLPYTFIASSLCMTDSCLAIASNERYNGNNYFTASSDGQQRVVRQDDLYALGTNTTQPMTIMGSLFSTVIDLNFVNALRVLNMSFPPSYVPGSVIGVFGMGLANSNAVTRSLLNPAIYRMTVASVPVNQFGIRVYDQPAADMSTGDQTTAPATSLYTSVIVSNVPVWKKDGTWNFELLNFSVGIIPTGGTGQAILTTDTNLIYIPKAAGAAMAALLGATVVPVGDEDHYTIPCLVAPSKPNLFFATSQGSVSIPYNRYIKAFPEPCEFYIIGKDMFVDGVAVWLLGMQFIRTFYTWYTIDAESITFAAPAL</sequence>
<comment type="caution">
    <text evidence="3">The sequence shown here is derived from an EMBL/GenBank/DDBJ whole genome shotgun (WGS) entry which is preliminary data.</text>
</comment>
<dbReference type="GO" id="GO:0004190">
    <property type="term" value="F:aspartic-type endopeptidase activity"/>
    <property type="evidence" value="ECO:0007669"/>
    <property type="project" value="InterPro"/>
</dbReference>
<organism evidence="3 4">
    <name type="scientific">Paramicrosporidium saccamoebae</name>
    <dbReference type="NCBI Taxonomy" id="1246581"/>
    <lineage>
        <taxon>Eukaryota</taxon>
        <taxon>Fungi</taxon>
        <taxon>Fungi incertae sedis</taxon>
        <taxon>Cryptomycota</taxon>
        <taxon>Cryptomycota incertae sedis</taxon>
        <taxon>Paramicrosporidium</taxon>
    </lineage>
</organism>
<dbReference type="AlphaFoldDB" id="A0A2H9TKA1"/>
<dbReference type="PANTHER" id="PTHR47966">
    <property type="entry name" value="BETA-SITE APP-CLEAVING ENZYME, ISOFORM A-RELATED"/>
    <property type="match status" value="1"/>
</dbReference>
<feature type="domain" description="Peptidase A1" evidence="2">
    <location>
        <begin position="30"/>
        <end position="356"/>
    </location>
</feature>
<reference evidence="3 4" key="1">
    <citation type="submission" date="2016-10" db="EMBL/GenBank/DDBJ databases">
        <title>The genome of Paramicrosporidium saccamoebae is the missing link in understanding Cryptomycota and Microsporidia evolution.</title>
        <authorList>
            <person name="Quandt C.A."/>
            <person name="Beaudet D."/>
            <person name="Corsaro D."/>
            <person name="Michel R."/>
            <person name="Corradi N."/>
            <person name="James T."/>
        </authorList>
    </citation>
    <scope>NUCLEOTIDE SEQUENCE [LARGE SCALE GENOMIC DNA]</scope>
    <source>
        <strain evidence="3 4">KSL3</strain>
    </source>
</reference>
<proteinExistence type="inferred from homology"/>
<name>A0A2H9TKA1_9FUNG</name>
<evidence type="ECO:0000313" key="3">
    <source>
        <dbReference type="EMBL" id="PJF18182.1"/>
    </source>
</evidence>
<dbReference type="EMBL" id="MTSL01000137">
    <property type="protein sequence ID" value="PJF18182.1"/>
    <property type="molecule type" value="Genomic_DNA"/>
</dbReference>
<dbReference type="PROSITE" id="PS51767">
    <property type="entry name" value="PEPTIDASE_A1"/>
    <property type="match status" value="1"/>
</dbReference>
<protein>
    <recommendedName>
        <fullName evidence="2">Peptidase A1 domain-containing protein</fullName>
    </recommendedName>
</protein>
<dbReference type="InterPro" id="IPR021109">
    <property type="entry name" value="Peptidase_aspartic_dom_sf"/>
</dbReference>
<accession>A0A2H9TKA1</accession>
<keyword evidence="4" id="KW-1185">Reference proteome</keyword>
<dbReference type="Gene3D" id="2.40.70.10">
    <property type="entry name" value="Acid Proteases"/>
    <property type="match status" value="1"/>
</dbReference>
<dbReference type="SUPFAM" id="SSF50630">
    <property type="entry name" value="Acid proteases"/>
    <property type="match status" value="1"/>
</dbReference>